<evidence type="ECO:0000313" key="8">
    <source>
        <dbReference type="EMBL" id="GIH28465.1"/>
    </source>
</evidence>
<evidence type="ECO:0000256" key="5">
    <source>
        <dbReference type="SAM" id="MobiDB-lite"/>
    </source>
</evidence>
<gene>
    <name evidence="8" type="ORF">Aph01nite_67750</name>
</gene>
<sequence>MRKSLSLLIGAALLLPSAVPLPAAAAAPERLSAQDDTSVPGSALPPVEILEPKTGKPFVGTTPVWPRAGLTVTTNLVAGQSARPEGMPVAIRSASAGRVKLEVLDSPGLTLRVTSDTLANGKALVPSATVSVDYTAFRDAYGADWASRLVLAAAPECEGCAPTPLTSKNEAGAVSALVGLPATLMVQAASAGPSGDYSATSLQPSATWTAGGSAGDFSWSYPFRVPPAVGGPSPGLTLAYSSSSVDGRMAASNNQPSWAGEGFELSTGFIERRYKSCGDDTKDGNNADRKTGDQCWATDNATLSLNGRGGDLVFQTGKGWKVRNDEASRIERKTGAANGDNDGEHWVVTTADGVQYWFGKSGATESVLTSPVYGNHTGEPCHEDAFADSDCTQAYRWNLDYVVDPSGNTMTYTYKREKNKYARNITTTDLAEYDRAGYLTRIDYGTRDGSSLVPARVVFQTADRCLANCTTKNATTWPDTPWDQECTKSPCQTTAPTFWTGKRLAGIVTQVWDAAAGKHVDVESWTFTHSFPDPGDGTRAGLWLAKISHAGRDGVKVPDVMFQGVQMPNRVDTIDHSPAMNWWRVAGITTETGGKIGVTYSGADCVDGTRMPSAPETNTYRCYPVKWTPPGAANPLTDYFHKYVVTAVTENDLTTGAPRAITKYAYEGTPAWHYTDDDGLVKAEYKTWSVWRGYGLVRTAKGDPGDEQITETSFFRGMHGDKLPSGTRAVTLPAAGGAPAVNDEDAYAGMTRQTVTYNGAAAIGSQTFEPWQSAATATRTLNGVTVSARYTGTSVTRGTTVLDGGRPARTTTTRNTFDAYGMVVQVEESGDNAVTGDEKCVKTTYEPRDTTAWLLSLTRRVEQYAVPCGTTPTGNEDVIGDVLNTYDAQGRVTKVDTLATWSPKTYTTTSRSAYDAQGRIIDAWDAKGGHGTTAYTPAVGGPLTKTEQTNVKEWTTTTEHDPAWGTATKVTDQNGRVTVMSYDGLGRLSKVWGPGRATTASPTAQFSYLIRNDGPVAVTTSRLNANGGQTTFHTLYDGLLRVRQSQAPEAGDKGGRVVTDSFYDTAGRLWKTNDAYVADGAPVTSLYVPIGDHVIPSQTRKVFDGAGRETASVFYSKNVEKWRTTTAHFGDRTETTPPQGGTPSTTFTDVAGRTTLMRLAGDDTAYEYTRRGHLKKITDPAGSVWEYQYDLRGNKTVDKDPDKGTTTSGYNEYNELVSLRDTTGKILTFGYDELGRKTNISENGVKRAEWIYDTLVPGHLTKAVRYEGGNAYSREITDYSTDYRPETEVYTVPPAEGALAGSYTYTTAYSPNGLPVSTQLPDVDGTGGLAAETLTTGYTDFDKPETLSGYVDLTAYTRYGELAVIGRRNGTGRIMDTGYSYEEGTRRLSRLLTTREVAPATVQDVRYSFDHAGNLTRAASPDDTQCFRYDSQRRLTEAWTPGNGDCAPNPTATALGGASKYWLSWRFNKVGNRLEQISHTTSGDTATSYGYSPAQPHAVTSTTTGGTTATYAYDPTGNTIRRPSANGTQTLTWDSEGHLATTSDNSGTTSFLYDAEGQRMIRRDPAGATLYLPGQELRVTGGTKATTRYYAHAGATVAVRTPAGLTWLASDHHGTSSVSVRASDQALAVRRQTPYGTTRSGAGTWPAGMDKGFVGGVNDNTGMVHLGAREYDAALGRFISVDPVIDYMDPQQMQGYGYAAANPMTMSDADGRWPKMPGWVSKAGSALKQVVDNNIQAASKAVSTVASSAVATYNSAKSGLQKIGSELVEHAGDISAWAGTASLLLSFGPPPCQALAAVAGVVSFGFGVVDAVKQCSDRKPIDCAVASVSLIPGAAGLKSSIKAGRASINILKARNALKTAQGDLKDAADIADNLYSQPLPGLTNPNRAAALHDRSNAMNDLIAAREKLNRANQWFNKWDTRLKAPDPWRGTNMMFAGWNQAYTSCKTWGNCPDDQQTYFPAAVQKVSNMLGIKRQGGWMLF</sequence>
<dbReference type="SUPFAM" id="SSF69304">
    <property type="entry name" value="Tricorn protease N-terminal domain"/>
    <property type="match status" value="1"/>
</dbReference>
<evidence type="ECO:0000256" key="2">
    <source>
        <dbReference type="ARBA" id="ARBA00022525"/>
    </source>
</evidence>
<comment type="caution">
    <text evidence="8">The sequence shown here is derived from an EMBL/GenBank/DDBJ whole genome shotgun (WGS) entry which is preliminary data.</text>
</comment>
<dbReference type="PANTHER" id="PTHR32305">
    <property type="match status" value="1"/>
</dbReference>
<reference evidence="8" key="1">
    <citation type="submission" date="2021-01" db="EMBL/GenBank/DDBJ databases">
        <title>Whole genome shotgun sequence of Acrocarpospora phusangensis NBRC 108782.</title>
        <authorList>
            <person name="Komaki H."/>
            <person name="Tamura T."/>
        </authorList>
    </citation>
    <scope>NUCLEOTIDE SEQUENCE</scope>
    <source>
        <strain evidence="8">NBRC 108782</strain>
    </source>
</reference>
<feature type="signal peptide" evidence="6">
    <location>
        <begin position="1"/>
        <end position="25"/>
    </location>
</feature>
<keyword evidence="4" id="KW-0843">Virulence</keyword>
<dbReference type="PANTHER" id="PTHR32305:SF17">
    <property type="entry name" value="TRNA NUCLEASE WAPA"/>
    <property type="match status" value="1"/>
</dbReference>
<organism evidence="8 9">
    <name type="scientific">Acrocarpospora phusangensis</name>
    <dbReference type="NCBI Taxonomy" id="1070424"/>
    <lineage>
        <taxon>Bacteria</taxon>
        <taxon>Bacillati</taxon>
        <taxon>Actinomycetota</taxon>
        <taxon>Actinomycetes</taxon>
        <taxon>Streptosporangiales</taxon>
        <taxon>Streptosporangiaceae</taxon>
        <taxon>Acrocarpospora</taxon>
    </lineage>
</organism>
<dbReference type="Gene3D" id="2.180.10.10">
    <property type="entry name" value="RHS repeat-associated core"/>
    <property type="match status" value="2"/>
</dbReference>
<dbReference type="InterPro" id="IPR022385">
    <property type="entry name" value="Rhs_assc_core"/>
</dbReference>
<evidence type="ECO:0000259" key="7">
    <source>
        <dbReference type="Pfam" id="PF25023"/>
    </source>
</evidence>
<keyword evidence="3" id="KW-0677">Repeat</keyword>
<dbReference type="InterPro" id="IPR006530">
    <property type="entry name" value="YD"/>
</dbReference>
<dbReference type="GO" id="GO:0005737">
    <property type="term" value="C:cytoplasm"/>
    <property type="evidence" value="ECO:0007669"/>
    <property type="project" value="InterPro"/>
</dbReference>
<dbReference type="GO" id="GO:0005576">
    <property type="term" value="C:extracellular region"/>
    <property type="evidence" value="ECO:0007669"/>
    <property type="project" value="UniProtKB-SubCell"/>
</dbReference>
<dbReference type="InterPro" id="IPR050708">
    <property type="entry name" value="T6SS_VgrG/RHS"/>
</dbReference>
<keyword evidence="2" id="KW-0964">Secreted</keyword>
<dbReference type="Pfam" id="PF03534">
    <property type="entry name" value="SpvB"/>
    <property type="match status" value="1"/>
</dbReference>
<keyword evidence="9" id="KW-1185">Reference proteome</keyword>
<comment type="subcellular location">
    <subcellularLocation>
        <location evidence="1">Secreted</location>
    </subcellularLocation>
</comment>
<evidence type="ECO:0000256" key="6">
    <source>
        <dbReference type="SAM" id="SignalP"/>
    </source>
</evidence>
<dbReference type="Proteomes" id="UP000640052">
    <property type="component" value="Unassembled WGS sequence"/>
</dbReference>
<feature type="domain" description="Teneurin-like YD-shell" evidence="7">
    <location>
        <begin position="1508"/>
        <end position="1704"/>
    </location>
</feature>
<dbReference type="InterPro" id="IPR056823">
    <property type="entry name" value="TEN-like_YD-shell"/>
</dbReference>
<dbReference type="EMBL" id="BOOA01000082">
    <property type="protein sequence ID" value="GIH28465.1"/>
    <property type="molecule type" value="Genomic_DNA"/>
</dbReference>
<keyword evidence="6" id="KW-0732">Signal</keyword>
<accession>A0A919QLG8</accession>
<dbReference type="NCBIfam" id="TIGR03696">
    <property type="entry name" value="Rhs_assc_core"/>
    <property type="match status" value="1"/>
</dbReference>
<dbReference type="InterPro" id="IPR031325">
    <property type="entry name" value="RHS_repeat"/>
</dbReference>
<dbReference type="Pfam" id="PF25023">
    <property type="entry name" value="TEN_YD-shell"/>
    <property type="match status" value="1"/>
</dbReference>
<feature type="chain" id="PRO_5038138550" evidence="6">
    <location>
        <begin position="26"/>
        <end position="1981"/>
    </location>
</feature>
<evidence type="ECO:0000256" key="1">
    <source>
        <dbReference type="ARBA" id="ARBA00004613"/>
    </source>
</evidence>
<dbReference type="NCBIfam" id="TIGR01643">
    <property type="entry name" value="YD_repeat_2x"/>
    <property type="match status" value="2"/>
</dbReference>
<feature type="region of interest" description="Disordered" evidence="5">
    <location>
        <begin position="1129"/>
        <end position="1148"/>
    </location>
</feature>
<name>A0A919QLG8_9ACTN</name>
<feature type="region of interest" description="Disordered" evidence="5">
    <location>
        <begin position="1481"/>
        <end position="1507"/>
    </location>
</feature>
<protein>
    <submittedName>
        <fullName evidence="8">Type IV secretion protein Rhs</fullName>
    </submittedName>
</protein>
<evidence type="ECO:0000256" key="3">
    <source>
        <dbReference type="ARBA" id="ARBA00022737"/>
    </source>
</evidence>
<dbReference type="InterPro" id="IPR003284">
    <property type="entry name" value="Sal_SpvB"/>
</dbReference>
<dbReference type="RefSeq" id="WP_204045079.1">
    <property type="nucleotide sequence ID" value="NZ_BOOA01000082.1"/>
</dbReference>
<evidence type="ECO:0000313" key="9">
    <source>
        <dbReference type="Proteomes" id="UP000640052"/>
    </source>
</evidence>
<evidence type="ECO:0000256" key="4">
    <source>
        <dbReference type="ARBA" id="ARBA00023026"/>
    </source>
</evidence>
<feature type="compositionally biased region" description="Low complexity" evidence="5">
    <location>
        <begin position="1135"/>
        <end position="1148"/>
    </location>
</feature>
<feature type="compositionally biased region" description="Polar residues" evidence="5">
    <location>
        <begin position="1481"/>
        <end position="1490"/>
    </location>
</feature>
<proteinExistence type="predicted"/>
<dbReference type="Pfam" id="PF05593">
    <property type="entry name" value="RHS_repeat"/>
    <property type="match status" value="1"/>
</dbReference>